<keyword evidence="2 7" id="KW-0813">Transport</keyword>
<dbReference type="SUPFAM" id="SSF161098">
    <property type="entry name" value="MetI-like"/>
    <property type="match status" value="1"/>
</dbReference>
<sequence length="299" mass="33772">MVIKETRSDKIFNFINYFLLACVFLICLYPLWFIIIASISNPDLVNGGQVWFWPKDISFDGYKSLFADDGVMRGYVNTLIYTTGGTLINLAVTLPAAYALSRRDFVGRKFFTLMFLFTMFFSGGLIPTFLTVKSLGLYNNPWVMVILGATSMTNIIISRTFFETNIPNELREAAEIDGCSNTRFFFSIVLPLSTAIIAVMALFFAVTHWNGYFTAMIYVRDKDWQPLQIVMREILMRSEFNAQMLQQGGDTGVLAAQEQRIAEQIKYALIVVASVPVMCIYPFVQKHFVKGVTVGAVKG</sequence>
<keyword evidence="6 7" id="KW-0472">Membrane</keyword>
<dbReference type="PROSITE" id="PS50928">
    <property type="entry name" value="ABC_TM1"/>
    <property type="match status" value="1"/>
</dbReference>
<name>A0A0D8J1T7_9FIRM</name>
<dbReference type="Proteomes" id="UP000053433">
    <property type="component" value="Unassembled WGS sequence"/>
</dbReference>
<comment type="subcellular location">
    <subcellularLocation>
        <location evidence="1 7">Cell membrane</location>
        <topology evidence="1 7">Multi-pass membrane protein</topology>
    </subcellularLocation>
</comment>
<dbReference type="InterPro" id="IPR035906">
    <property type="entry name" value="MetI-like_sf"/>
</dbReference>
<dbReference type="Pfam" id="PF00528">
    <property type="entry name" value="BPD_transp_1"/>
    <property type="match status" value="1"/>
</dbReference>
<keyword evidence="13" id="KW-1185">Reference proteome</keyword>
<reference evidence="12 16" key="3">
    <citation type="journal article" date="2019" name="Nat. Med.">
        <title>A library of human gut bacterial isolates paired with longitudinal multiomics data enables mechanistic microbiome research.</title>
        <authorList>
            <person name="Poyet M."/>
            <person name="Groussin M."/>
            <person name="Gibbons S.M."/>
            <person name="Avila-Pacheco J."/>
            <person name="Jiang X."/>
            <person name="Kearney S.M."/>
            <person name="Perrotta A.R."/>
            <person name="Berdy B."/>
            <person name="Zhao S."/>
            <person name="Lieberman T.D."/>
            <person name="Swanson P.K."/>
            <person name="Smith M."/>
            <person name="Roesemann S."/>
            <person name="Alexander J.E."/>
            <person name="Rich S.A."/>
            <person name="Livny J."/>
            <person name="Vlamakis H."/>
            <person name="Clish C."/>
            <person name="Bullock K."/>
            <person name="Deik A."/>
            <person name="Scott J."/>
            <person name="Pierce K.A."/>
            <person name="Xavier R.J."/>
            <person name="Alm E.J."/>
        </authorList>
    </citation>
    <scope>NUCLEOTIDE SEQUENCE [LARGE SCALE GENOMIC DNA]</scope>
    <source>
        <strain evidence="12 16">BIOML-A7</strain>
    </source>
</reference>
<feature type="transmembrane region" description="Helical" evidence="7">
    <location>
        <begin position="142"/>
        <end position="162"/>
    </location>
</feature>
<feature type="transmembrane region" description="Helical" evidence="7">
    <location>
        <begin position="265"/>
        <end position="284"/>
    </location>
</feature>
<dbReference type="GeneID" id="42857109"/>
<evidence type="ECO:0000313" key="12">
    <source>
        <dbReference type="EMBL" id="MTS50301.1"/>
    </source>
</evidence>
<dbReference type="PROSITE" id="PS51257">
    <property type="entry name" value="PROKAR_LIPOPROTEIN"/>
    <property type="match status" value="1"/>
</dbReference>
<dbReference type="EMBL" id="JXXK01000014">
    <property type="protein sequence ID" value="KJF39728.1"/>
    <property type="molecule type" value="Genomic_DNA"/>
</dbReference>
<dbReference type="AlphaFoldDB" id="A0A0D8J1T7"/>
<evidence type="ECO:0000256" key="3">
    <source>
        <dbReference type="ARBA" id="ARBA00022475"/>
    </source>
</evidence>
<evidence type="ECO:0000256" key="1">
    <source>
        <dbReference type="ARBA" id="ARBA00004651"/>
    </source>
</evidence>
<dbReference type="PANTHER" id="PTHR43744:SF9">
    <property type="entry name" value="POLYGALACTURONAN_RHAMNOGALACTURONAN TRANSPORT SYSTEM PERMEASE PROTEIN YTCP"/>
    <property type="match status" value="1"/>
</dbReference>
<evidence type="ECO:0000313" key="14">
    <source>
        <dbReference type="Proteomes" id="UP000053433"/>
    </source>
</evidence>
<keyword evidence="5 7" id="KW-1133">Transmembrane helix</keyword>
<feature type="transmembrane region" description="Helical" evidence="7">
    <location>
        <begin position="12"/>
        <end position="39"/>
    </location>
</feature>
<dbReference type="InterPro" id="IPR000515">
    <property type="entry name" value="MetI-like"/>
</dbReference>
<comment type="similarity">
    <text evidence="7">Belongs to the binding-protein-dependent transport system permease family.</text>
</comment>
<reference evidence="9" key="1">
    <citation type="submission" date="2015-02" db="EMBL/GenBank/DDBJ databases">
        <title>A novel member of the family Ruminococcaceae isolated from human feces.</title>
        <authorList>
            <person name="Shkoporov A.N."/>
            <person name="Chaplin A.V."/>
            <person name="Motuzova O.V."/>
            <person name="Kafarskaia L.I."/>
            <person name="Khokhlova E.V."/>
            <person name="Efimov B.A."/>
        </authorList>
    </citation>
    <scope>NUCLEOTIDE SEQUENCE [LARGE SCALE GENOMIC DNA]</scope>
    <source>
        <strain evidence="9">585-1</strain>
    </source>
</reference>
<feature type="transmembrane region" description="Helical" evidence="7">
    <location>
        <begin position="183"/>
        <end position="206"/>
    </location>
</feature>
<dbReference type="GO" id="GO:0005886">
    <property type="term" value="C:plasma membrane"/>
    <property type="evidence" value="ECO:0007669"/>
    <property type="project" value="UniProtKB-SubCell"/>
</dbReference>
<feature type="domain" description="ABC transmembrane type-1" evidence="8">
    <location>
        <begin position="75"/>
        <end position="278"/>
    </location>
</feature>
<evidence type="ECO:0000256" key="4">
    <source>
        <dbReference type="ARBA" id="ARBA00022692"/>
    </source>
</evidence>
<evidence type="ECO:0000313" key="11">
    <source>
        <dbReference type="EMBL" id="MST91468.1"/>
    </source>
</evidence>
<evidence type="ECO:0000313" key="13">
    <source>
        <dbReference type="Proteomes" id="UP000032483"/>
    </source>
</evidence>
<dbReference type="GO" id="GO:0055085">
    <property type="term" value="P:transmembrane transport"/>
    <property type="evidence" value="ECO:0007669"/>
    <property type="project" value="InterPro"/>
</dbReference>
<dbReference type="Gene3D" id="1.10.3720.10">
    <property type="entry name" value="MetI-like"/>
    <property type="match status" value="1"/>
</dbReference>
<keyword evidence="3" id="KW-1003">Cell membrane</keyword>
<evidence type="ECO:0000256" key="5">
    <source>
        <dbReference type="ARBA" id="ARBA00022989"/>
    </source>
</evidence>
<comment type="caution">
    <text evidence="9">The sequence shown here is derived from an EMBL/GenBank/DDBJ whole genome shotgun (WGS) entry which is preliminary data.</text>
</comment>
<dbReference type="RefSeq" id="WP_009323764.1">
    <property type="nucleotide sequence ID" value="NZ_CATXDA010000133.1"/>
</dbReference>
<dbReference type="Proteomes" id="UP000431913">
    <property type="component" value="Unassembled WGS sequence"/>
</dbReference>
<reference evidence="11 15" key="4">
    <citation type="submission" date="2019-08" db="EMBL/GenBank/DDBJ databases">
        <title>In-depth cultivation of the pig gut microbiome towards novel bacterial diversity and tailored functional studies.</title>
        <authorList>
            <person name="Wylensek D."/>
            <person name="Hitch T.C.A."/>
            <person name="Clavel T."/>
        </authorList>
    </citation>
    <scope>NUCLEOTIDE SEQUENCE [LARGE SCALE GENOMIC DNA]</scope>
    <source>
        <strain evidence="11 15">WCA3-601-WT-6J</strain>
    </source>
</reference>
<reference evidence="10 14" key="2">
    <citation type="submission" date="2015-10" db="EMBL/GenBank/DDBJ databases">
        <title>A novel member of the family Ruminococcaceae isolated from human faeces.</title>
        <authorList>
            <person name="Shkoporov A.N."/>
            <person name="Chaplin A.V."/>
            <person name="Motuzova O.V."/>
            <person name="Kafarskaia L.I."/>
            <person name="Efimov B.A."/>
        </authorList>
    </citation>
    <scope>NUCLEOTIDE SEQUENCE [LARGE SCALE GENOMIC DNA]</scope>
    <source>
        <strain evidence="10 14">668</strain>
    </source>
</reference>
<dbReference type="CDD" id="cd06261">
    <property type="entry name" value="TM_PBP2"/>
    <property type="match status" value="1"/>
</dbReference>
<dbReference type="EMBL" id="LMUA01000011">
    <property type="protein sequence ID" value="KUE76182.1"/>
    <property type="molecule type" value="Genomic_DNA"/>
</dbReference>
<evidence type="ECO:0000256" key="7">
    <source>
        <dbReference type="RuleBase" id="RU363032"/>
    </source>
</evidence>
<dbReference type="Proteomes" id="UP000032483">
    <property type="component" value="Unassembled WGS sequence"/>
</dbReference>
<proteinExistence type="inferred from homology"/>
<feature type="transmembrane region" description="Helical" evidence="7">
    <location>
        <begin position="110"/>
        <end position="130"/>
    </location>
</feature>
<organism evidence="9 13">
    <name type="scientific">Ruthenibacterium lactatiformans</name>
    <dbReference type="NCBI Taxonomy" id="1550024"/>
    <lineage>
        <taxon>Bacteria</taxon>
        <taxon>Bacillati</taxon>
        <taxon>Bacillota</taxon>
        <taxon>Clostridia</taxon>
        <taxon>Eubacteriales</taxon>
        <taxon>Oscillospiraceae</taxon>
        <taxon>Ruthenibacterium</taxon>
    </lineage>
</organism>
<protein>
    <submittedName>
        <fullName evidence="12">ABC transporter permease subunit</fullName>
    </submittedName>
    <submittedName>
        <fullName evidence="11">Carbohydrate ABC transporter permease</fullName>
    </submittedName>
    <submittedName>
        <fullName evidence="9">Sugar ABC transporter permease</fullName>
    </submittedName>
</protein>
<dbReference type="Proteomes" id="UP000449193">
    <property type="component" value="Unassembled WGS sequence"/>
</dbReference>
<dbReference type="PATRIC" id="fig|1550024.3.peg.2507"/>
<evidence type="ECO:0000313" key="10">
    <source>
        <dbReference type="EMBL" id="KUE76182.1"/>
    </source>
</evidence>
<keyword evidence="4 7" id="KW-0812">Transmembrane</keyword>
<accession>A0A0D8J1T7</accession>
<dbReference type="PANTHER" id="PTHR43744">
    <property type="entry name" value="ABC TRANSPORTER PERMEASE PROTEIN MG189-RELATED-RELATED"/>
    <property type="match status" value="1"/>
</dbReference>
<evidence type="ECO:0000259" key="8">
    <source>
        <dbReference type="PROSITE" id="PS50928"/>
    </source>
</evidence>
<evidence type="ECO:0000256" key="2">
    <source>
        <dbReference type="ARBA" id="ARBA00022448"/>
    </source>
</evidence>
<evidence type="ECO:0000313" key="9">
    <source>
        <dbReference type="EMBL" id="KJF39728.1"/>
    </source>
</evidence>
<dbReference type="EMBL" id="WMZR01000002">
    <property type="protein sequence ID" value="MTS50301.1"/>
    <property type="molecule type" value="Genomic_DNA"/>
</dbReference>
<evidence type="ECO:0000256" key="6">
    <source>
        <dbReference type="ARBA" id="ARBA00023136"/>
    </source>
</evidence>
<dbReference type="EMBL" id="VUNJ01000005">
    <property type="protein sequence ID" value="MST91468.1"/>
    <property type="molecule type" value="Genomic_DNA"/>
</dbReference>
<accession>A0A0W7TQY2</accession>
<gene>
    <name evidence="10" type="ORF">ASJ35_09330</name>
    <name evidence="11" type="ORF">FYJ76_05865</name>
    <name evidence="12" type="ORF">GMD52_01925</name>
    <name evidence="9" type="ORF">TQ39_11000</name>
</gene>
<evidence type="ECO:0000313" key="15">
    <source>
        <dbReference type="Proteomes" id="UP000431913"/>
    </source>
</evidence>
<feature type="transmembrane region" description="Helical" evidence="7">
    <location>
        <begin position="79"/>
        <end position="98"/>
    </location>
</feature>
<evidence type="ECO:0000313" key="16">
    <source>
        <dbReference type="Proteomes" id="UP000449193"/>
    </source>
</evidence>